<dbReference type="AlphaFoldDB" id="A0A6B0V8A0"/>
<dbReference type="GO" id="GO:0005700">
    <property type="term" value="C:polytene chromosome"/>
    <property type="evidence" value="ECO:0007669"/>
    <property type="project" value="TreeGrafter"/>
</dbReference>
<dbReference type="GO" id="GO:0140944">
    <property type="term" value="F:histone H4K20 monomethyltransferase activity"/>
    <property type="evidence" value="ECO:0007669"/>
    <property type="project" value="UniProtKB-EC"/>
</dbReference>
<feature type="compositionally biased region" description="Basic residues" evidence="13">
    <location>
        <begin position="1"/>
        <end position="15"/>
    </location>
</feature>
<dbReference type="Gene3D" id="2.170.270.10">
    <property type="entry name" value="SET domain"/>
    <property type="match status" value="1"/>
</dbReference>
<feature type="domain" description="SET" evidence="14">
    <location>
        <begin position="201"/>
        <end position="322"/>
    </location>
</feature>
<keyword evidence="10" id="KW-0804">Transcription</keyword>
<evidence type="ECO:0000256" key="5">
    <source>
        <dbReference type="ARBA" id="ARBA00022603"/>
    </source>
</evidence>
<dbReference type="InterPro" id="IPR051760">
    <property type="entry name" value="KMT5A"/>
</dbReference>
<dbReference type="PROSITE" id="PS50280">
    <property type="entry name" value="SET"/>
    <property type="match status" value="1"/>
</dbReference>
<feature type="compositionally biased region" description="Basic and acidic residues" evidence="13">
    <location>
        <begin position="66"/>
        <end position="78"/>
    </location>
</feature>
<feature type="compositionally biased region" description="Low complexity" evidence="13">
    <location>
        <begin position="89"/>
        <end position="98"/>
    </location>
</feature>
<dbReference type="CDD" id="cd10528">
    <property type="entry name" value="SET_SETD8"/>
    <property type="match status" value="1"/>
</dbReference>
<keyword evidence="7" id="KW-0949">S-adenosyl-L-methionine</keyword>
<proteinExistence type="predicted"/>
<dbReference type="InterPro" id="IPR047266">
    <property type="entry name" value="KMT5A-like_SET"/>
</dbReference>
<dbReference type="GO" id="GO:0043516">
    <property type="term" value="P:regulation of DNA damage response, signal transduction by p53 class mediator"/>
    <property type="evidence" value="ECO:0007669"/>
    <property type="project" value="TreeGrafter"/>
</dbReference>
<reference evidence="15" key="1">
    <citation type="submission" date="2019-12" db="EMBL/GenBank/DDBJ databases">
        <title>An insight into the sialome of adult female Ixodes ricinus ticks feeding for 6 days.</title>
        <authorList>
            <person name="Perner J."/>
            <person name="Ribeiro J.M.C."/>
        </authorList>
    </citation>
    <scope>NUCLEOTIDE SEQUENCE</scope>
    <source>
        <strain evidence="15">Semi-engorged</strain>
        <tissue evidence="15">Salivary glands</tissue>
    </source>
</reference>
<comment type="catalytic activity">
    <reaction evidence="12">
        <text>L-lysyl(20)-[histone H4] + S-adenosyl-L-methionine = N(6)-methyl-L-lysyl(20)-[histone H4] + S-adenosyl-L-homocysteine + H(+)</text>
        <dbReference type="Rhea" id="RHEA:60344"/>
        <dbReference type="Rhea" id="RHEA-COMP:15554"/>
        <dbReference type="Rhea" id="RHEA-COMP:15555"/>
        <dbReference type="ChEBI" id="CHEBI:15378"/>
        <dbReference type="ChEBI" id="CHEBI:29969"/>
        <dbReference type="ChEBI" id="CHEBI:57856"/>
        <dbReference type="ChEBI" id="CHEBI:59789"/>
        <dbReference type="ChEBI" id="CHEBI:61929"/>
        <dbReference type="EC" id="2.1.1.361"/>
    </reaction>
</comment>
<accession>A0A6B0V8A0</accession>
<evidence type="ECO:0000256" key="3">
    <source>
        <dbReference type="ARBA" id="ARBA00012187"/>
    </source>
</evidence>
<keyword evidence="5 15" id="KW-0489">Methyltransferase</keyword>
<dbReference type="GO" id="GO:0006357">
    <property type="term" value="P:regulation of transcription by RNA polymerase II"/>
    <property type="evidence" value="ECO:0007669"/>
    <property type="project" value="TreeGrafter"/>
</dbReference>
<evidence type="ECO:0000256" key="2">
    <source>
        <dbReference type="ARBA" id="ARBA00004286"/>
    </source>
</evidence>
<dbReference type="InterPro" id="IPR016858">
    <property type="entry name" value="KMT5A-like"/>
</dbReference>
<dbReference type="GO" id="GO:0032259">
    <property type="term" value="P:methylation"/>
    <property type="evidence" value="ECO:0007669"/>
    <property type="project" value="UniProtKB-KW"/>
</dbReference>
<comment type="subcellular location">
    <subcellularLocation>
        <location evidence="2">Chromosome</location>
    </subcellularLocation>
    <subcellularLocation>
        <location evidence="1">Nucleus</location>
    </subcellularLocation>
</comment>
<evidence type="ECO:0000256" key="7">
    <source>
        <dbReference type="ARBA" id="ARBA00022691"/>
    </source>
</evidence>
<feature type="compositionally biased region" description="Polar residues" evidence="13">
    <location>
        <begin position="28"/>
        <end position="45"/>
    </location>
</feature>
<keyword evidence="9" id="KW-0805">Transcription regulation</keyword>
<dbReference type="InterPro" id="IPR001214">
    <property type="entry name" value="SET_dom"/>
</dbReference>
<evidence type="ECO:0000256" key="11">
    <source>
        <dbReference type="ARBA" id="ARBA00023242"/>
    </source>
</evidence>
<dbReference type="GO" id="GO:0005634">
    <property type="term" value="C:nucleus"/>
    <property type="evidence" value="ECO:0007669"/>
    <property type="project" value="UniProtKB-SubCell"/>
</dbReference>
<dbReference type="EMBL" id="GIFC01016380">
    <property type="protein sequence ID" value="MXU98463.1"/>
    <property type="molecule type" value="Transcribed_RNA"/>
</dbReference>
<evidence type="ECO:0000256" key="10">
    <source>
        <dbReference type="ARBA" id="ARBA00023163"/>
    </source>
</evidence>
<dbReference type="Pfam" id="PF00856">
    <property type="entry name" value="SET"/>
    <property type="match status" value="1"/>
</dbReference>
<dbReference type="EC" id="2.1.1.361" evidence="3"/>
<evidence type="ECO:0000256" key="8">
    <source>
        <dbReference type="ARBA" id="ARBA00022853"/>
    </source>
</evidence>
<evidence type="ECO:0000256" key="9">
    <source>
        <dbReference type="ARBA" id="ARBA00023015"/>
    </source>
</evidence>
<dbReference type="PROSITE" id="PS51571">
    <property type="entry name" value="SAM_MT43_PR_SET"/>
    <property type="match status" value="1"/>
</dbReference>
<evidence type="ECO:0000259" key="14">
    <source>
        <dbReference type="PROSITE" id="PS50280"/>
    </source>
</evidence>
<keyword evidence="4" id="KW-0158">Chromosome</keyword>
<evidence type="ECO:0000256" key="6">
    <source>
        <dbReference type="ARBA" id="ARBA00022679"/>
    </source>
</evidence>
<keyword evidence="6 15" id="KW-0808">Transferase</keyword>
<dbReference type="InterPro" id="IPR046341">
    <property type="entry name" value="SET_dom_sf"/>
</dbReference>
<evidence type="ECO:0000256" key="4">
    <source>
        <dbReference type="ARBA" id="ARBA00022454"/>
    </source>
</evidence>
<evidence type="ECO:0000256" key="1">
    <source>
        <dbReference type="ARBA" id="ARBA00004123"/>
    </source>
</evidence>
<dbReference type="PANTHER" id="PTHR46167:SF1">
    <property type="entry name" value="N-LYSINE METHYLTRANSFERASE KMT5A"/>
    <property type="match status" value="1"/>
</dbReference>
<dbReference type="PANTHER" id="PTHR46167">
    <property type="entry name" value="N-LYSINE METHYLTRANSFERASE KMT5A"/>
    <property type="match status" value="1"/>
</dbReference>
<protein>
    <recommendedName>
        <fullName evidence="3">[histone H4]-lysine(20) N-methyltransferase</fullName>
        <ecNumber evidence="3">2.1.1.361</ecNumber>
    </recommendedName>
</protein>
<evidence type="ECO:0000256" key="12">
    <source>
        <dbReference type="ARBA" id="ARBA00047784"/>
    </source>
</evidence>
<keyword evidence="11" id="KW-0539">Nucleus</keyword>
<sequence length="337" mass="36769">MVKGRKRTTTARKKAGSACLQKHPPPNNSGDLQQPSMADRNSSEVAPQRDTRIEDYFPALESTAASHERSGVGERPPSEPEGDVPCPNAAALPAGPGLDATQPPSPSSGEQAPADGATSESASATGDSKVAEEDGPRVPPKSARQAVVREAPKVAKKKGVVQCHSLTEYFPIRRSGRKTRSALAKERQKNVEDAILNGDEDGFKVTEFDNKGRGVTTIRPLRSGDFVLEYAGELIDHQEARLREQLYAADKSVGCYMYYFSCRNKQYCVDATKESGRLGRLVNHSKRGNLKTQTCIIKGVPHLVLVAQRDIQPGEELLYDYGDRSKTSLQFHPWLAL</sequence>
<evidence type="ECO:0000313" key="15">
    <source>
        <dbReference type="EMBL" id="MXU98463.1"/>
    </source>
</evidence>
<dbReference type="SUPFAM" id="SSF82199">
    <property type="entry name" value="SET domain"/>
    <property type="match status" value="1"/>
</dbReference>
<evidence type="ECO:0000256" key="13">
    <source>
        <dbReference type="SAM" id="MobiDB-lite"/>
    </source>
</evidence>
<organism evidence="15">
    <name type="scientific">Ixodes ricinus</name>
    <name type="common">Common tick</name>
    <name type="synonym">Acarus ricinus</name>
    <dbReference type="NCBI Taxonomy" id="34613"/>
    <lineage>
        <taxon>Eukaryota</taxon>
        <taxon>Metazoa</taxon>
        <taxon>Ecdysozoa</taxon>
        <taxon>Arthropoda</taxon>
        <taxon>Chelicerata</taxon>
        <taxon>Arachnida</taxon>
        <taxon>Acari</taxon>
        <taxon>Parasitiformes</taxon>
        <taxon>Ixodida</taxon>
        <taxon>Ixodoidea</taxon>
        <taxon>Ixodidae</taxon>
        <taxon>Ixodinae</taxon>
        <taxon>Ixodes</taxon>
    </lineage>
</organism>
<feature type="region of interest" description="Disordered" evidence="13">
    <location>
        <begin position="1"/>
        <end position="151"/>
    </location>
</feature>
<dbReference type="SMART" id="SM00317">
    <property type="entry name" value="SET"/>
    <property type="match status" value="1"/>
</dbReference>
<keyword evidence="8" id="KW-0156">Chromatin regulator</keyword>
<name>A0A6B0V8A0_IXORI</name>